<gene>
    <name evidence="2" type="ORF">SAMN04490205_3343</name>
    <name evidence="1" type="ORF">TU79_16730</name>
</gene>
<dbReference type="PATRIC" id="fig|200450.4.peg.262"/>
<accession>A0A0R2ZEK1</accession>
<evidence type="ECO:0000313" key="1">
    <source>
        <dbReference type="EMBL" id="KRP59074.1"/>
    </source>
</evidence>
<evidence type="ECO:0000313" key="4">
    <source>
        <dbReference type="Proteomes" id="UP000183126"/>
    </source>
</evidence>
<protein>
    <submittedName>
        <fullName evidence="1">Uncharacterized protein</fullName>
    </submittedName>
</protein>
<name>A0A0R2ZEK1_9PSED</name>
<sequence>MSGSIETIVNNAIHGRTAEVKRATAVAAALEIIAAKVSNSPGHHGQVEQEFESLSKYADLIEAAIKPK</sequence>
<evidence type="ECO:0000313" key="3">
    <source>
        <dbReference type="Proteomes" id="UP000052019"/>
    </source>
</evidence>
<organism evidence="1 3">
    <name type="scientific">Pseudomonas trivialis</name>
    <dbReference type="NCBI Taxonomy" id="200450"/>
    <lineage>
        <taxon>Bacteria</taxon>
        <taxon>Pseudomonadati</taxon>
        <taxon>Pseudomonadota</taxon>
        <taxon>Gammaproteobacteria</taxon>
        <taxon>Pseudomonadales</taxon>
        <taxon>Pseudomonadaceae</taxon>
        <taxon>Pseudomonas</taxon>
    </lineage>
</organism>
<evidence type="ECO:0000313" key="2">
    <source>
        <dbReference type="EMBL" id="SDS70156.1"/>
    </source>
</evidence>
<reference evidence="1 3" key="1">
    <citation type="submission" date="2015-02" db="EMBL/GenBank/DDBJ databases">
        <title>Two Pseudomonas sp. nov. isolated from raw milk.</title>
        <authorList>
            <person name="Wenning M."/>
            <person name="von Neubeck M."/>
            <person name="Huptas C."/>
            <person name="Scherer S."/>
        </authorList>
    </citation>
    <scope>NUCLEOTIDE SEQUENCE [LARGE SCALE GENOMIC DNA]</scope>
    <source>
        <strain evidence="1 3">DSM 14937</strain>
    </source>
</reference>
<dbReference type="EMBL" id="LT629760">
    <property type="protein sequence ID" value="SDS70156.1"/>
    <property type="molecule type" value="Genomic_DNA"/>
</dbReference>
<dbReference type="AlphaFoldDB" id="A0A0R2ZEK1"/>
<dbReference type="RefSeq" id="WP_057009002.1">
    <property type="nucleotide sequence ID" value="NZ_JYLK01000011.1"/>
</dbReference>
<proteinExistence type="predicted"/>
<reference evidence="2 4" key="2">
    <citation type="submission" date="2016-10" db="EMBL/GenBank/DDBJ databases">
        <authorList>
            <person name="Varghese N."/>
            <person name="Submissions S."/>
        </authorList>
    </citation>
    <scope>NUCLEOTIDE SEQUENCE [LARGE SCALE GENOMIC DNA]</scope>
    <source>
        <strain evidence="2 4">BS3111</strain>
    </source>
</reference>
<dbReference type="Proteomes" id="UP000052019">
    <property type="component" value="Unassembled WGS sequence"/>
</dbReference>
<dbReference type="Proteomes" id="UP000183126">
    <property type="component" value="Chromosome I"/>
</dbReference>
<keyword evidence="4" id="KW-1185">Reference proteome</keyword>
<dbReference type="EMBL" id="JYLK01000011">
    <property type="protein sequence ID" value="KRP59074.1"/>
    <property type="molecule type" value="Genomic_DNA"/>
</dbReference>